<feature type="domain" description="DUF6534" evidence="2">
    <location>
        <begin position="233"/>
        <end position="319"/>
    </location>
</feature>
<feature type="transmembrane region" description="Helical" evidence="1">
    <location>
        <begin position="295"/>
        <end position="315"/>
    </location>
</feature>
<keyword evidence="1" id="KW-0812">Transmembrane</keyword>
<comment type="caution">
    <text evidence="3">The sequence shown here is derived from an EMBL/GenBank/DDBJ whole genome shotgun (WGS) entry which is preliminary data.</text>
</comment>
<sequence>MSNANVPLTPVTSLPNGIDLSAQEDPVYYGFVVSTLYEDEPLHRRLPNLSKTVRLTGITIVQAWIYINTNTDRWALRMLWHYKTHSARLLDMATLVLNVVFIHHDYVIYHYMFRVMFELKNFQIANFGNLSAISEIPPSAMSLLPTALVDCCVQDDSSGDPSYYYHCLHNAAVLRESDIHTVHRTVPFFVAVSSAGALISGLAGIANAFRHPVEQAIDSVEFKIEIGTSSALSLLCDLVATIALLWSFRAFRTGFRRTDTALQTLIEYTITRGVLVTVVQVCIIISYVIRPDRFFWLAFHMAEGKIYVITMIAMLNSRTALRRAQVSVVSVDTTAHNPPTAAYPVFAQATVTNTDSFELKTLPPHQSVRETDLQRVDSEPGV</sequence>
<keyword evidence="1" id="KW-0472">Membrane</keyword>
<proteinExistence type="predicted"/>
<keyword evidence="1" id="KW-1133">Transmembrane helix</keyword>
<feature type="transmembrane region" description="Helical" evidence="1">
    <location>
        <begin position="226"/>
        <end position="248"/>
    </location>
</feature>
<dbReference type="Proteomes" id="UP000054988">
    <property type="component" value="Unassembled WGS sequence"/>
</dbReference>
<evidence type="ECO:0000259" key="2">
    <source>
        <dbReference type="Pfam" id="PF20152"/>
    </source>
</evidence>
<evidence type="ECO:0000256" key="1">
    <source>
        <dbReference type="SAM" id="Phobius"/>
    </source>
</evidence>
<gene>
    <name evidence="3" type="ORF">WG66_14700</name>
</gene>
<dbReference type="Pfam" id="PF20152">
    <property type="entry name" value="DUF6534"/>
    <property type="match status" value="1"/>
</dbReference>
<organism evidence="3 4">
    <name type="scientific">Moniliophthora roreri</name>
    <name type="common">Frosty pod rot fungus</name>
    <name type="synonym">Monilia roreri</name>
    <dbReference type="NCBI Taxonomy" id="221103"/>
    <lineage>
        <taxon>Eukaryota</taxon>
        <taxon>Fungi</taxon>
        <taxon>Dikarya</taxon>
        <taxon>Basidiomycota</taxon>
        <taxon>Agaricomycotina</taxon>
        <taxon>Agaricomycetes</taxon>
        <taxon>Agaricomycetidae</taxon>
        <taxon>Agaricales</taxon>
        <taxon>Marasmiineae</taxon>
        <taxon>Marasmiaceae</taxon>
        <taxon>Moniliophthora</taxon>
    </lineage>
</organism>
<feature type="transmembrane region" description="Helical" evidence="1">
    <location>
        <begin position="185"/>
        <end position="206"/>
    </location>
</feature>
<feature type="transmembrane region" description="Helical" evidence="1">
    <location>
        <begin position="269"/>
        <end position="289"/>
    </location>
</feature>
<evidence type="ECO:0000313" key="3">
    <source>
        <dbReference type="EMBL" id="KTB32712.1"/>
    </source>
</evidence>
<dbReference type="AlphaFoldDB" id="A0A0W0F8S5"/>
<name>A0A0W0F8S5_MONRR</name>
<dbReference type="EMBL" id="LATX01002206">
    <property type="protein sequence ID" value="KTB32712.1"/>
    <property type="molecule type" value="Genomic_DNA"/>
</dbReference>
<protein>
    <recommendedName>
        <fullName evidence="2">DUF6534 domain-containing protein</fullName>
    </recommendedName>
</protein>
<dbReference type="PANTHER" id="PTHR40465">
    <property type="entry name" value="CHROMOSOME 1, WHOLE GENOME SHOTGUN SEQUENCE"/>
    <property type="match status" value="1"/>
</dbReference>
<dbReference type="InterPro" id="IPR045339">
    <property type="entry name" value="DUF6534"/>
</dbReference>
<evidence type="ECO:0000313" key="4">
    <source>
        <dbReference type="Proteomes" id="UP000054988"/>
    </source>
</evidence>
<dbReference type="PANTHER" id="PTHR40465:SF1">
    <property type="entry name" value="DUF6534 DOMAIN-CONTAINING PROTEIN"/>
    <property type="match status" value="1"/>
</dbReference>
<reference evidence="3 4" key="1">
    <citation type="submission" date="2015-12" db="EMBL/GenBank/DDBJ databases">
        <title>Draft genome sequence of Moniliophthora roreri, the causal agent of frosty pod rot of cacao.</title>
        <authorList>
            <person name="Aime M.C."/>
            <person name="Diaz-Valderrama J.R."/>
            <person name="Kijpornyongpan T."/>
            <person name="Phillips-Mora W."/>
        </authorList>
    </citation>
    <scope>NUCLEOTIDE SEQUENCE [LARGE SCALE GENOMIC DNA]</scope>
    <source>
        <strain evidence="3 4">MCA 2952</strain>
    </source>
</reference>
<accession>A0A0W0F8S5</accession>